<dbReference type="AlphaFoldDB" id="A0A8X6I7L5"/>
<sequence>MSAPFALSEIWDKLGRLSDSAPGPDGIRYSNLKSKHPGAHLLAALFNMVLSLERVPHSWKNTRVVLVHKEGDLQNISNWHPISLLNTMGKVFFSVLAARLSSWATINDHLSPFQMGFRENEGCVEHNFLLDQVIVEVKHSRSDLALAWLDLENAFGSIPHSFILKSLHVVGVPSSISNITSLF</sequence>
<organism evidence="2 3">
    <name type="scientific">Trichonephila clavata</name>
    <name type="common">Joro spider</name>
    <name type="synonym">Nephila clavata</name>
    <dbReference type="NCBI Taxonomy" id="2740835"/>
    <lineage>
        <taxon>Eukaryota</taxon>
        <taxon>Metazoa</taxon>
        <taxon>Ecdysozoa</taxon>
        <taxon>Arthropoda</taxon>
        <taxon>Chelicerata</taxon>
        <taxon>Arachnida</taxon>
        <taxon>Araneae</taxon>
        <taxon>Araneomorphae</taxon>
        <taxon>Entelegynae</taxon>
        <taxon>Araneoidea</taxon>
        <taxon>Nephilidae</taxon>
        <taxon>Trichonephila</taxon>
    </lineage>
</organism>
<comment type="caution">
    <text evidence="2">The sequence shown here is derived from an EMBL/GenBank/DDBJ whole genome shotgun (WGS) entry which is preliminary data.</text>
</comment>
<name>A0A8X6I7L5_TRICU</name>
<dbReference type="Proteomes" id="UP000887116">
    <property type="component" value="Unassembled WGS sequence"/>
</dbReference>
<reference evidence="2" key="1">
    <citation type="submission" date="2020-07" db="EMBL/GenBank/DDBJ databases">
        <title>Multicomponent nature underlies the extraordinary mechanical properties of spider dragline silk.</title>
        <authorList>
            <person name="Kono N."/>
            <person name="Nakamura H."/>
            <person name="Mori M."/>
            <person name="Yoshida Y."/>
            <person name="Ohtoshi R."/>
            <person name="Malay A.D."/>
            <person name="Moran D.A.P."/>
            <person name="Tomita M."/>
            <person name="Numata K."/>
            <person name="Arakawa K."/>
        </authorList>
    </citation>
    <scope>NUCLEOTIDE SEQUENCE</scope>
</reference>
<dbReference type="PANTHER" id="PTHR19446">
    <property type="entry name" value="REVERSE TRANSCRIPTASES"/>
    <property type="match status" value="1"/>
</dbReference>
<evidence type="ECO:0000313" key="2">
    <source>
        <dbReference type="EMBL" id="GFQ99594.1"/>
    </source>
</evidence>
<keyword evidence="3" id="KW-1185">Reference proteome</keyword>
<accession>A0A8X6I7L5</accession>
<proteinExistence type="predicted"/>
<dbReference type="OrthoDB" id="6436077at2759"/>
<dbReference type="Pfam" id="PF00078">
    <property type="entry name" value="RVT_1"/>
    <property type="match status" value="1"/>
</dbReference>
<dbReference type="EMBL" id="BMAO01025026">
    <property type="protein sequence ID" value="GFQ99594.1"/>
    <property type="molecule type" value="Genomic_DNA"/>
</dbReference>
<protein>
    <submittedName>
        <fullName evidence="2">Retrovirus-related Pol polyprotein from type-1 retrotransposable element R2</fullName>
    </submittedName>
</protein>
<dbReference type="CDD" id="cd01650">
    <property type="entry name" value="RT_nLTR_like"/>
    <property type="match status" value="1"/>
</dbReference>
<gene>
    <name evidence="2" type="ORF">TNCT_132831</name>
</gene>
<evidence type="ECO:0000259" key="1">
    <source>
        <dbReference type="Pfam" id="PF00078"/>
    </source>
</evidence>
<dbReference type="InterPro" id="IPR000477">
    <property type="entry name" value="RT_dom"/>
</dbReference>
<evidence type="ECO:0000313" key="3">
    <source>
        <dbReference type="Proteomes" id="UP000887116"/>
    </source>
</evidence>
<feature type="domain" description="Reverse transcriptase" evidence="1">
    <location>
        <begin position="68"/>
        <end position="175"/>
    </location>
</feature>